<dbReference type="CDD" id="cd23068">
    <property type="entry name" value="PDZ_ZASP52-like"/>
    <property type="match status" value="1"/>
</dbReference>
<dbReference type="Proteomes" id="UP001153636">
    <property type="component" value="Chromosome 3"/>
</dbReference>
<keyword evidence="3" id="KW-0479">Metal-binding</keyword>
<keyword evidence="2" id="KW-0963">Cytoplasm</keyword>
<feature type="region of interest" description="Disordered" evidence="4">
    <location>
        <begin position="229"/>
        <end position="271"/>
    </location>
</feature>
<feature type="region of interest" description="Disordered" evidence="4">
    <location>
        <begin position="361"/>
        <end position="403"/>
    </location>
</feature>
<name>A0A9P0D251_9CUCU</name>
<dbReference type="GO" id="GO:0031941">
    <property type="term" value="C:filamentous actin"/>
    <property type="evidence" value="ECO:0007669"/>
    <property type="project" value="TreeGrafter"/>
</dbReference>
<proteinExistence type="predicted"/>
<dbReference type="PANTHER" id="PTHR24214:SF38">
    <property type="entry name" value="PDZ AND LIM DOMAIN PROTEIN ZASP-RELATED"/>
    <property type="match status" value="1"/>
</dbReference>
<dbReference type="PROSITE" id="PS50106">
    <property type="entry name" value="PDZ"/>
    <property type="match status" value="1"/>
</dbReference>
<feature type="compositionally biased region" description="Acidic residues" evidence="4">
    <location>
        <begin position="388"/>
        <end position="403"/>
    </location>
</feature>
<dbReference type="GO" id="GO:0001725">
    <property type="term" value="C:stress fiber"/>
    <property type="evidence" value="ECO:0007669"/>
    <property type="project" value="TreeGrafter"/>
</dbReference>
<dbReference type="EMBL" id="OV651815">
    <property type="protein sequence ID" value="CAH1108902.1"/>
    <property type="molecule type" value="Genomic_DNA"/>
</dbReference>
<dbReference type="SMART" id="SM00228">
    <property type="entry name" value="PDZ"/>
    <property type="match status" value="1"/>
</dbReference>
<accession>A0A9P0D251</accession>
<feature type="domain" description="PDZ" evidence="5">
    <location>
        <begin position="4"/>
        <end position="87"/>
    </location>
</feature>
<dbReference type="GO" id="GO:0030036">
    <property type="term" value="P:actin cytoskeleton organization"/>
    <property type="evidence" value="ECO:0007669"/>
    <property type="project" value="TreeGrafter"/>
</dbReference>
<dbReference type="PANTHER" id="PTHR24214">
    <property type="entry name" value="PDZ AND LIM DOMAIN PROTEIN ZASP"/>
    <property type="match status" value="1"/>
</dbReference>
<dbReference type="InterPro" id="IPR036034">
    <property type="entry name" value="PDZ_sf"/>
</dbReference>
<protein>
    <recommendedName>
        <fullName evidence="5">PDZ domain-containing protein</fullName>
    </recommendedName>
</protein>
<organism evidence="6 7">
    <name type="scientific">Psylliodes chrysocephalus</name>
    <dbReference type="NCBI Taxonomy" id="3402493"/>
    <lineage>
        <taxon>Eukaryota</taxon>
        <taxon>Metazoa</taxon>
        <taxon>Ecdysozoa</taxon>
        <taxon>Arthropoda</taxon>
        <taxon>Hexapoda</taxon>
        <taxon>Insecta</taxon>
        <taxon>Pterygota</taxon>
        <taxon>Neoptera</taxon>
        <taxon>Endopterygota</taxon>
        <taxon>Coleoptera</taxon>
        <taxon>Polyphaga</taxon>
        <taxon>Cucujiformia</taxon>
        <taxon>Chrysomeloidea</taxon>
        <taxon>Chrysomelidae</taxon>
        <taxon>Galerucinae</taxon>
        <taxon>Alticini</taxon>
        <taxon>Psylliodes</taxon>
    </lineage>
</organism>
<evidence type="ECO:0000256" key="2">
    <source>
        <dbReference type="ARBA" id="ARBA00022490"/>
    </source>
</evidence>
<dbReference type="SUPFAM" id="SSF50156">
    <property type="entry name" value="PDZ domain-like"/>
    <property type="match status" value="1"/>
</dbReference>
<dbReference type="OrthoDB" id="44841at2759"/>
<feature type="compositionally biased region" description="Polar residues" evidence="4">
    <location>
        <begin position="229"/>
        <end position="240"/>
    </location>
</feature>
<evidence type="ECO:0000313" key="6">
    <source>
        <dbReference type="EMBL" id="CAH1108902.1"/>
    </source>
</evidence>
<dbReference type="AlphaFoldDB" id="A0A9P0D251"/>
<feature type="region of interest" description="Disordered" evidence="4">
    <location>
        <begin position="415"/>
        <end position="434"/>
    </location>
</feature>
<dbReference type="GO" id="GO:0030018">
    <property type="term" value="C:Z disc"/>
    <property type="evidence" value="ECO:0007669"/>
    <property type="project" value="TreeGrafter"/>
</dbReference>
<dbReference type="GO" id="GO:0061061">
    <property type="term" value="P:muscle structure development"/>
    <property type="evidence" value="ECO:0007669"/>
    <property type="project" value="TreeGrafter"/>
</dbReference>
<feature type="region of interest" description="Disordered" evidence="4">
    <location>
        <begin position="542"/>
        <end position="573"/>
    </location>
</feature>
<feature type="region of interest" description="Disordered" evidence="4">
    <location>
        <begin position="457"/>
        <end position="477"/>
    </location>
</feature>
<dbReference type="Pfam" id="PF00595">
    <property type="entry name" value="PDZ"/>
    <property type="match status" value="1"/>
</dbReference>
<keyword evidence="7" id="KW-1185">Reference proteome</keyword>
<evidence type="ECO:0000256" key="3">
    <source>
        <dbReference type="ARBA" id="ARBA00023038"/>
    </source>
</evidence>
<evidence type="ECO:0000313" key="7">
    <source>
        <dbReference type="Proteomes" id="UP001153636"/>
    </source>
</evidence>
<dbReference type="FunFam" id="2.30.42.10:FF:000055">
    <property type="entry name" value="PDZ and LIM domain protein 3"/>
    <property type="match status" value="1"/>
</dbReference>
<dbReference type="GO" id="GO:0005912">
    <property type="term" value="C:adherens junction"/>
    <property type="evidence" value="ECO:0007669"/>
    <property type="project" value="TreeGrafter"/>
</dbReference>
<dbReference type="GO" id="GO:0051371">
    <property type="term" value="F:muscle alpha-actinin binding"/>
    <property type="evidence" value="ECO:0007669"/>
    <property type="project" value="TreeGrafter"/>
</dbReference>
<sequence length="573" mass="65918">MELDLKFSKSDRTSNWGFRLVGGADFQEPLVVVKVHENSLSEKAGLEVGDVITKINNTDTATLTHSEVHDLIASAGLQFVLRIKRGEFVSPHLLQDEGREVEVRDVQVFVDEEIIDKAEQLAEILGKEIFTEFGHHRAAVNQKREKKMVYSNSTQTYIPTEDKVKQKKWSTFLIKPDRPQPQPKKTPEEQKLEDEPYKIVIKKQSRRKSLPKEKRVQFDQNIIEVEIESLSSRNQDSPELTISPDPDSIGYEQDPDSLEENNNYNNDYIDENDHQYQNEGYVEYEDENETDFDIQFRNDSLNKQYKSISEIIIDDPNSENAMTLAEQLRSLQKQLEVLSQLPSDVQTTLDAVSKQLASIVANNEEDNEDKEDPRDDASCSAEAQADGATEDEEDSIVGDELEEDLVVEEELNKILERANLEDREEEEEKTQENLEEINRIHEEELEAQRREEELFAKKEKEMASPSKPNFRPIVLPGGRKWIDPDDVVPKRKPKMTDEMIMESIESSLEVIAGNCKGINFMKYTPPPKKLDHLQRSEVYRLIHGMEPPTKGITTRPEKILPEQDYYEASRGTP</sequence>
<dbReference type="InterPro" id="IPR001478">
    <property type="entry name" value="PDZ"/>
</dbReference>
<feature type="region of interest" description="Disordered" evidence="4">
    <location>
        <begin position="172"/>
        <end position="196"/>
    </location>
</feature>
<keyword evidence="3" id="KW-0862">Zinc</keyword>
<comment type="subcellular location">
    <subcellularLocation>
        <location evidence="1">Cytoplasm</location>
    </subcellularLocation>
</comment>
<evidence type="ECO:0000256" key="1">
    <source>
        <dbReference type="ARBA" id="ARBA00004496"/>
    </source>
</evidence>
<keyword evidence="3" id="KW-0440">LIM domain</keyword>
<dbReference type="GO" id="GO:0003779">
    <property type="term" value="F:actin binding"/>
    <property type="evidence" value="ECO:0007669"/>
    <property type="project" value="TreeGrafter"/>
</dbReference>
<gene>
    <name evidence="6" type="ORF">PSYICH_LOCUS8393</name>
</gene>
<dbReference type="Gene3D" id="2.30.42.10">
    <property type="match status" value="1"/>
</dbReference>
<dbReference type="InterPro" id="IPR050604">
    <property type="entry name" value="PDZ-LIM_domain"/>
</dbReference>
<evidence type="ECO:0000259" key="5">
    <source>
        <dbReference type="PROSITE" id="PS50106"/>
    </source>
</evidence>
<evidence type="ECO:0000256" key="4">
    <source>
        <dbReference type="SAM" id="MobiDB-lite"/>
    </source>
</evidence>
<feature type="compositionally biased region" description="Basic and acidic residues" evidence="4">
    <location>
        <begin position="185"/>
        <end position="196"/>
    </location>
</feature>
<reference evidence="6" key="1">
    <citation type="submission" date="2022-01" db="EMBL/GenBank/DDBJ databases">
        <authorList>
            <person name="King R."/>
        </authorList>
    </citation>
    <scope>NUCLEOTIDE SEQUENCE</scope>
</reference>